<keyword evidence="1" id="KW-0614">Plasmid</keyword>
<dbReference type="EMBL" id="CP097637">
    <property type="protein sequence ID" value="URI11971.1"/>
    <property type="molecule type" value="Genomic_DNA"/>
</dbReference>
<protein>
    <submittedName>
        <fullName evidence="1">Uncharacterized protein</fullName>
    </submittedName>
</protein>
<accession>A0ABY4SF68</accession>
<gene>
    <name evidence="1" type="ORF">MW290_32275</name>
</gene>
<dbReference type="Proteomes" id="UP001056201">
    <property type="component" value="Plasmid A"/>
</dbReference>
<organism evidence="1 2">
    <name type="scientific">Aquincola tertiaricarbonis</name>
    <dbReference type="NCBI Taxonomy" id="391953"/>
    <lineage>
        <taxon>Bacteria</taxon>
        <taxon>Pseudomonadati</taxon>
        <taxon>Pseudomonadota</taxon>
        <taxon>Betaproteobacteria</taxon>
        <taxon>Burkholderiales</taxon>
        <taxon>Sphaerotilaceae</taxon>
        <taxon>Aquincola</taxon>
    </lineage>
</organism>
<proteinExistence type="predicted"/>
<reference evidence="1" key="1">
    <citation type="submission" date="2022-05" db="EMBL/GenBank/DDBJ databases">
        <title>An RpoN-dependent PEP-CTERM gene is involved in floc formation of an Aquincola tertiaricarbonis strain.</title>
        <authorList>
            <person name="Qiu D."/>
            <person name="Xia M."/>
        </authorList>
    </citation>
    <scope>NUCLEOTIDE SEQUENCE</scope>
    <source>
        <strain evidence="1">RN12</strain>
        <plasmid evidence="1">A</plasmid>
    </source>
</reference>
<sequence>MRNSAGDYLIPAGLPAVASIPYENDVVGVKKQLKALYQTWRGKQVQLEQARDGSRVIQFAGITLAGIGAIANSHADVAKIGLGAAGSAALTESAFNVQGQAGNYKVAADTVACIERRISAVPSDFWGLFSGGIPNGPRGDAISAGLTSDDYNVLLRLFSSISDSISGVVDRLITDQLNSRISLPTQAEVIAALSQSSAAGGAAARAGARVAGVAAAAAPPPGVAAAPASNEYMKVAPGSYEIGLQLPTEIKKCIVVRGKPDAD</sequence>
<geneLocation type="plasmid" evidence="1 2">
    <name>A</name>
</geneLocation>
<keyword evidence="2" id="KW-1185">Reference proteome</keyword>
<evidence type="ECO:0000313" key="1">
    <source>
        <dbReference type="EMBL" id="URI11971.1"/>
    </source>
</evidence>
<name>A0ABY4SF68_AQUTE</name>
<evidence type="ECO:0000313" key="2">
    <source>
        <dbReference type="Proteomes" id="UP001056201"/>
    </source>
</evidence>